<dbReference type="InterPro" id="IPR007220">
    <property type="entry name" value="ORC2"/>
</dbReference>
<proteinExistence type="inferred from homology"/>
<dbReference type="InterPro" id="IPR056772">
    <property type="entry name" value="RecA-like_ORC2"/>
</dbReference>
<protein>
    <recommendedName>
        <fullName evidence="3 6">Origin recognition complex subunit 2</fullName>
    </recommendedName>
</protein>
<dbReference type="WBParaSite" id="PSAMB.scaffold1580size29812.g14041.t1">
    <property type="protein sequence ID" value="PSAMB.scaffold1580size29812.g14041.t1"/>
    <property type="gene ID" value="PSAMB.scaffold1580size29812.g14041"/>
</dbReference>
<evidence type="ECO:0000256" key="1">
    <source>
        <dbReference type="ARBA" id="ARBA00004123"/>
    </source>
</evidence>
<reference evidence="11" key="1">
    <citation type="submission" date="2022-11" db="UniProtKB">
        <authorList>
            <consortium name="WormBaseParasite"/>
        </authorList>
    </citation>
    <scope>IDENTIFICATION</scope>
</reference>
<evidence type="ECO:0000256" key="2">
    <source>
        <dbReference type="ARBA" id="ARBA00007421"/>
    </source>
</evidence>
<accession>A0A914V678</accession>
<comment type="function">
    <text evidence="6">Component of the origin recognition complex (ORC) that binds origins of replication. DNA-binding is ATP-dependent. ORC is required to assemble the pre-replication complex necessary to initiate DNA replication.</text>
</comment>
<dbReference type="AlphaFoldDB" id="A0A914V678"/>
<feature type="compositionally biased region" description="Low complexity" evidence="7">
    <location>
        <begin position="1"/>
        <end position="19"/>
    </location>
</feature>
<name>A0A914V678_9BILA</name>
<dbReference type="PANTHER" id="PTHR14052:SF0">
    <property type="entry name" value="ORIGIN RECOGNITION COMPLEX SUBUNIT 2"/>
    <property type="match status" value="1"/>
</dbReference>
<feature type="compositionally biased region" description="Acidic residues" evidence="7">
    <location>
        <begin position="71"/>
        <end position="85"/>
    </location>
</feature>
<dbReference type="GO" id="GO:0005664">
    <property type="term" value="C:nuclear origin of replication recognition complex"/>
    <property type="evidence" value="ECO:0007669"/>
    <property type="project" value="UniProtKB-UniRule"/>
</dbReference>
<keyword evidence="4 6" id="KW-0235">DNA replication</keyword>
<organism evidence="10 11">
    <name type="scientific">Plectus sambesii</name>
    <dbReference type="NCBI Taxonomy" id="2011161"/>
    <lineage>
        <taxon>Eukaryota</taxon>
        <taxon>Metazoa</taxon>
        <taxon>Ecdysozoa</taxon>
        <taxon>Nematoda</taxon>
        <taxon>Chromadorea</taxon>
        <taxon>Plectida</taxon>
        <taxon>Plectina</taxon>
        <taxon>Plectoidea</taxon>
        <taxon>Plectidae</taxon>
        <taxon>Plectus</taxon>
    </lineage>
</organism>
<evidence type="ECO:0000313" key="11">
    <source>
        <dbReference type="WBParaSite" id="PSAMB.scaffold1580size29812.g14041.t1"/>
    </source>
</evidence>
<dbReference type="InterPro" id="IPR056773">
    <property type="entry name" value="WHD_ORC2"/>
</dbReference>
<evidence type="ECO:0000256" key="4">
    <source>
        <dbReference type="ARBA" id="ARBA00022705"/>
    </source>
</evidence>
<dbReference type="Proteomes" id="UP000887566">
    <property type="component" value="Unplaced"/>
</dbReference>
<keyword evidence="5 6" id="KW-0539">Nucleus</keyword>
<evidence type="ECO:0000313" key="10">
    <source>
        <dbReference type="Proteomes" id="UP000887566"/>
    </source>
</evidence>
<comment type="subcellular location">
    <subcellularLocation>
        <location evidence="1 6">Nucleus</location>
    </subcellularLocation>
</comment>
<sequence length="487" mass="54746">MASSTSARRQSSRLASHQQTPTISELPKRGRSTRACVANGTPVSTKEKNGESVTNPRHFFISNQTNKVESYADEDGSDDNEEELEESQRAEMDVSELSDNGDYGEMENGTTINLGELEDALEAVADQYFGRKSKKRRDSLDDSDDCDADEQKKKNIQVPLPKIKEWIEIADQMLPEAVHETIEGYSKDFSTWLTYLCADFNLVLYGFGTKRVLLEDFREKCLGEFDCLTVEGYRPTITIRTVLTSLALHRKLKSSNSAKALGPVEWANSIRKELEEDENGDDVILIVHNIDGPALRDSQSQAALSVLATCDRIHIVASIDHVNASLMWDRCAQHSYLFQKTLSRFRWVWLETPTLLSYSVELFAGDSKLLGLSHKSGGVAHTVASLDRIWQSLTDNARKVLARLAELASKRNVLKDPISIWELYRVCRDDFLVTSEAVLKQQLVEFEDHRLITGKRLPDGTEALMLTVDMPVLLDFLKQNGHDLSGD</sequence>
<evidence type="ECO:0000256" key="3">
    <source>
        <dbReference type="ARBA" id="ARBA00019080"/>
    </source>
</evidence>
<evidence type="ECO:0000256" key="7">
    <source>
        <dbReference type="SAM" id="MobiDB-lite"/>
    </source>
</evidence>
<evidence type="ECO:0000259" key="8">
    <source>
        <dbReference type="Pfam" id="PF04084"/>
    </source>
</evidence>
<dbReference type="Pfam" id="PF04084">
    <property type="entry name" value="RecA-like_ORC2"/>
    <property type="match status" value="1"/>
</dbReference>
<dbReference type="GO" id="GO:0006260">
    <property type="term" value="P:DNA replication"/>
    <property type="evidence" value="ECO:0007669"/>
    <property type="project" value="UniProtKB-UniRule"/>
</dbReference>
<dbReference type="PANTHER" id="PTHR14052">
    <property type="entry name" value="ORIGIN RECOGNITION COMPLEX SUBUNIT 2"/>
    <property type="match status" value="1"/>
</dbReference>
<feature type="region of interest" description="Disordered" evidence="7">
    <location>
        <begin position="1"/>
        <end position="109"/>
    </location>
</feature>
<feature type="domain" description="Origin recognition complex subunit 2 winged-helix" evidence="9">
    <location>
        <begin position="420"/>
        <end position="467"/>
    </location>
</feature>
<keyword evidence="10" id="KW-1185">Reference proteome</keyword>
<dbReference type="Pfam" id="PF24882">
    <property type="entry name" value="WHD_ORC2"/>
    <property type="match status" value="1"/>
</dbReference>
<comment type="similarity">
    <text evidence="2 6">Belongs to the ORC2 family.</text>
</comment>
<evidence type="ECO:0000256" key="6">
    <source>
        <dbReference type="RuleBase" id="RU368084"/>
    </source>
</evidence>
<comment type="subunit">
    <text evidence="6">Component of the origin recognition complex (ORC).</text>
</comment>
<evidence type="ECO:0000256" key="5">
    <source>
        <dbReference type="ARBA" id="ARBA00023242"/>
    </source>
</evidence>
<dbReference type="GO" id="GO:0003688">
    <property type="term" value="F:DNA replication origin binding"/>
    <property type="evidence" value="ECO:0007669"/>
    <property type="project" value="UniProtKB-UniRule"/>
</dbReference>
<feature type="compositionally biased region" description="Polar residues" evidence="7">
    <location>
        <begin position="51"/>
        <end position="68"/>
    </location>
</feature>
<evidence type="ECO:0000259" key="9">
    <source>
        <dbReference type="Pfam" id="PF24882"/>
    </source>
</evidence>
<feature type="domain" description="Origin recognition complex subunit 2 RecA-like" evidence="8">
    <location>
        <begin position="183"/>
        <end position="350"/>
    </location>
</feature>